<organism evidence="3 4">
    <name type="scientific">Dinoponera quadriceps</name>
    <name type="common">South American ant</name>
    <dbReference type="NCBI Taxonomy" id="609295"/>
    <lineage>
        <taxon>Eukaryota</taxon>
        <taxon>Metazoa</taxon>
        <taxon>Ecdysozoa</taxon>
        <taxon>Arthropoda</taxon>
        <taxon>Hexapoda</taxon>
        <taxon>Insecta</taxon>
        <taxon>Pterygota</taxon>
        <taxon>Neoptera</taxon>
        <taxon>Endopterygota</taxon>
        <taxon>Hymenoptera</taxon>
        <taxon>Apocrita</taxon>
        <taxon>Aculeata</taxon>
        <taxon>Formicoidea</taxon>
        <taxon>Formicidae</taxon>
        <taxon>Ponerinae</taxon>
        <taxon>Ponerini</taxon>
        <taxon>Dinoponera</taxon>
    </lineage>
</organism>
<keyword evidence="2" id="KW-0812">Transmembrane</keyword>
<accession>A0A6P3X854</accession>
<evidence type="ECO:0000256" key="1">
    <source>
        <dbReference type="SAM" id="MobiDB-lite"/>
    </source>
</evidence>
<protein>
    <submittedName>
        <fullName evidence="4">Nuclear pore complex protein Nup214-like</fullName>
    </submittedName>
</protein>
<keyword evidence="3" id="KW-1185">Reference proteome</keyword>
<dbReference type="Proteomes" id="UP000515204">
    <property type="component" value="Unplaced"/>
</dbReference>
<evidence type="ECO:0000313" key="4">
    <source>
        <dbReference type="RefSeq" id="XP_014474473.1"/>
    </source>
</evidence>
<feature type="compositionally biased region" description="Polar residues" evidence="1">
    <location>
        <begin position="1435"/>
        <end position="1444"/>
    </location>
</feature>
<keyword evidence="2" id="KW-1133">Transmembrane helix</keyword>
<feature type="compositionally biased region" description="Polar residues" evidence="1">
    <location>
        <begin position="753"/>
        <end position="762"/>
    </location>
</feature>
<feature type="region of interest" description="Disordered" evidence="1">
    <location>
        <begin position="398"/>
        <end position="435"/>
    </location>
</feature>
<feature type="transmembrane region" description="Helical" evidence="2">
    <location>
        <begin position="28"/>
        <end position="47"/>
    </location>
</feature>
<sequence>MWNLGNRAAVVLICVTCGCVLVYNAWGAILALILSLLVVVYACYSLLANDSLVFPQETYRVFVYLREAIHELRVALEPAVGHVSGYTRKLWRGAGHYYRERFPLETMDGRRGRGKSYQLSSDSYDTAFVKSRDSLTPVTSRFSPIGQSGQIRRDNDTTYHRFCQAGDHERSQQLVLGKHTSTPVLRPGDREDDRNGDIGLLPRKETSSFCITQSHTLNRGENITQFSPEGSPWGASISPKMRPRPAGMKTVQTVAGPLLASTRYNIDPKMYADVSSPGLTTRLTKYATEAKSKLTHQSHYGTGQFPKVNLYANPVPLLNTKSTKMRMPVTVRLAPPEVARYSPPERQRILSNIRHTPNNKSTTNVVQVLREISLKRHASREDVTFDVAKKQRTEDLFDEETEMVLEETKQKRARDDSRSEEELSPQNISIRPAKKRTKTQSCYDILNSLSSSIHVSPGVKRKAIDFSRSGTPEFEKHFKSLKSVQTSNSSPLNLPQSQNLDINHSHRHDMKEIYSKNLETITCDKVQETLLTKGILKMSNNEARVNLNKPVPTVHKVAKSVEIVGGAGSVAPTKSVKLTDKLFMRDEPERNAWLKVLAEEQVSVKPKFTKDNVEEIKKEDIRNMRQTSMKARLQSMFDAISGKAESKINPDVVIQADDVNAPVAAASSASGCASLNSSTTTTTVNTTPISTAAIVPGGTLTSKPDAKSPAFSSPASSAQSSNVSTIIAPVTKGASLTPTTSGSTGQMGIVATTAQSAESSPQKKGPPTFVFGKPIAEASPAATSSPLPGTRNTFNSVLVTSAGATPALPTFSNFLGADKTPSSSAFAPVSSSGTTNSKLETSNAAAISTVSFTAANTQASPIFAFGAGKLSVSSAASLTLTPSPPSQFTGTRSLPANTNAISVNSFNSVTSHASNSGVVTTPATTTTSAPLFSFGGSGAAPSAAKAHGMFGQASNAQPPNVFGSVATSSSADNTSKSFSFTANAVSTTTSGATPAFGLPTAPTFSLSTPATSGPANNKPLFVFGAGSLASASATTLATTASGGAFGTVGHNVVQTFGTPTTTTVAAPQFGIPAPSSGPQQFGAGATPRFGTPTTSGAAPFGATTTSVFGSTPAAATSAAGVFGTAGNSQQAVFSAGGASTSATSSGMFNPAKTTAASIFAAAATSNATSSEGAATSGNLFSGGANAAASGSTVAVSSQSSMFVASPVFGQAKPPTTSFGAGGTAGIFGNTSTPLFGSTTSSTAAGFANNVSTSSAIESFGASGATNAPANTSVPAFGIFSPTDSTPVALFGASQPPAGGAFAAFGAQNSASLTFGDNKPLFGATSAASSTAFGGSPMPAFGADTGSANSNASAMFFGSNQKDGQQQAAGFGFASTFNAAGSNPTTVAAPAPFQFGATTAKPAATGFNFTAPSPTPTINFGTPGTPAFNPSTPGMFSIGSGSTAPRSRAIRTRKPR</sequence>
<dbReference type="PROSITE" id="PS51257">
    <property type="entry name" value="PROKAR_LIPOPROTEIN"/>
    <property type="match status" value="1"/>
</dbReference>
<evidence type="ECO:0000256" key="2">
    <source>
        <dbReference type="SAM" id="Phobius"/>
    </source>
</evidence>
<dbReference type="OrthoDB" id="7765355at2759"/>
<feature type="compositionally biased region" description="Low complexity" evidence="1">
    <location>
        <begin position="707"/>
        <end position="718"/>
    </location>
</feature>
<keyword evidence="2" id="KW-0472">Membrane</keyword>
<feature type="compositionally biased region" description="Basic and acidic residues" evidence="1">
    <location>
        <begin position="406"/>
        <end position="421"/>
    </location>
</feature>
<gene>
    <name evidence="4" type="primary">LOC106744318</name>
</gene>
<proteinExistence type="predicted"/>
<name>A0A6P3X854_DINQU</name>
<evidence type="ECO:0000313" key="3">
    <source>
        <dbReference type="Proteomes" id="UP000515204"/>
    </source>
</evidence>
<dbReference type="RefSeq" id="XP_014474473.1">
    <property type="nucleotide sequence ID" value="XM_014618987.1"/>
</dbReference>
<feature type="region of interest" description="Disordered" evidence="1">
    <location>
        <begin position="179"/>
        <end position="201"/>
    </location>
</feature>
<reference evidence="4" key="1">
    <citation type="submission" date="2025-08" db="UniProtKB">
        <authorList>
            <consortium name="RefSeq"/>
        </authorList>
    </citation>
    <scope>IDENTIFICATION</scope>
</reference>
<dbReference type="KEGG" id="dqu:106744318"/>
<feature type="region of interest" description="Disordered" evidence="1">
    <location>
        <begin position="753"/>
        <end position="773"/>
    </location>
</feature>
<dbReference type="GeneID" id="106744318"/>
<feature type="region of interest" description="Disordered" evidence="1">
    <location>
        <begin position="694"/>
        <end position="718"/>
    </location>
</feature>
<feature type="compositionally biased region" description="Basic and acidic residues" evidence="1">
    <location>
        <begin position="187"/>
        <end position="201"/>
    </location>
</feature>
<feature type="region of interest" description="Disordered" evidence="1">
    <location>
        <begin position="1435"/>
        <end position="1455"/>
    </location>
</feature>